<dbReference type="RefSeq" id="WP_034569064.1">
    <property type="nucleotide sequence ID" value="NZ_JRMP02000032.1"/>
</dbReference>
<dbReference type="Proteomes" id="UP000477070">
    <property type="component" value="Unassembled WGS sequence"/>
</dbReference>
<evidence type="ECO:0000259" key="5">
    <source>
        <dbReference type="SMART" id="SM00478"/>
    </source>
</evidence>
<dbReference type="InterPro" id="IPR011257">
    <property type="entry name" value="DNA_glycosylase"/>
</dbReference>
<dbReference type="OrthoDB" id="9802365at2"/>
<comment type="caution">
    <text evidence="7">The sequence shown here is derived from an EMBL/GenBank/DDBJ whole genome shotgun (WGS) entry which is preliminary data.</text>
</comment>
<evidence type="ECO:0000256" key="2">
    <source>
        <dbReference type="ARBA" id="ARBA00022723"/>
    </source>
</evidence>
<keyword evidence="3" id="KW-0408">Iron</keyword>
<dbReference type="GO" id="GO:0046872">
    <property type="term" value="F:metal ion binding"/>
    <property type="evidence" value="ECO:0007669"/>
    <property type="project" value="UniProtKB-KW"/>
</dbReference>
<dbReference type="GO" id="GO:0051539">
    <property type="term" value="F:4 iron, 4 sulfur cluster binding"/>
    <property type="evidence" value="ECO:0007669"/>
    <property type="project" value="UniProtKB-KW"/>
</dbReference>
<dbReference type="SUPFAM" id="SSF48150">
    <property type="entry name" value="DNA-glycosylase"/>
    <property type="match status" value="1"/>
</dbReference>
<dbReference type="EMBL" id="JRMP02000032">
    <property type="protein sequence ID" value="TLD91610.1"/>
    <property type="molecule type" value="Genomic_DNA"/>
</dbReference>
<dbReference type="GO" id="GO:0006284">
    <property type="term" value="P:base-excision repair"/>
    <property type="evidence" value="ECO:0007669"/>
    <property type="project" value="InterPro"/>
</dbReference>
<dbReference type="EMBL" id="QBIU01000001">
    <property type="protein sequence ID" value="MWV68705.1"/>
    <property type="molecule type" value="Genomic_DNA"/>
</dbReference>
<sequence length="268" mass="30852">MSDIFKDSNISSGFDLLQILKGHFDVGDSNSWWWPSYLSLEVQNGIEVRGARTHSPNVMFCIASILGQNTKYENASSAIYNLYSYLTKVIESRISKNDLEQLNEFKSYKYPNLAFISQSRFCNNIIEIISGMNQSELINLIKSAGFHNQKSQRIILLTKNILQDFGDFESFSENVTREWLLSQKGIGNESASSILNYGLCRAEMVVDKYTQKLLGKLGFEFDDYYEIQNFLSKELEKAKDLYNYDISLAQIMARFHGKIVEYGKKHRI</sequence>
<evidence type="ECO:0000313" key="6">
    <source>
        <dbReference type="EMBL" id="MWV68705.1"/>
    </source>
</evidence>
<evidence type="ECO:0000313" key="9">
    <source>
        <dbReference type="Proteomes" id="UP000477070"/>
    </source>
</evidence>
<dbReference type="Gene3D" id="1.10.1670.10">
    <property type="entry name" value="Helix-hairpin-Helix base-excision DNA repair enzymes (C-terminal)"/>
    <property type="match status" value="1"/>
</dbReference>
<reference evidence="6 9" key="4">
    <citation type="submission" date="2019-12" db="EMBL/GenBank/DDBJ databases">
        <title>Multi-Generational Helicobacter saguini Isolates.</title>
        <authorList>
            <person name="Mannion A."/>
            <person name="Shen Z."/>
            <person name="Fox J.G."/>
        </authorList>
    </citation>
    <scope>NUCLEOTIDE SEQUENCE [LARGE SCALE GENOMIC DNA]</scope>
    <source>
        <strain evidence="6">16-048</strain>
        <strain evidence="9">16-048 (F4)</strain>
    </source>
</reference>
<dbReference type="SMART" id="SM00478">
    <property type="entry name" value="ENDO3c"/>
    <property type="match status" value="1"/>
</dbReference>
<evidence type="ECO:0000313" key="7">
    <source>
        <dbReference type="EMBL" id="TLD91610.1"/>
    </source>
</evidence>
<evidence type="ECO:0000256" key="1">
    <source>
        <dbReference type="ARBA" id="ARBA00022485"/>
    </source>
</evidence>
<dbReference type="GO" id="GO:0004519">
    <property type="term" value="F:endonuclease activity"/>
    <property type="evidence" value="ECO:0007669"/>
    <property type="project" value="UniProtKB-KW"/>
</dbReference>
<feature type="domain" description="HhH-GPD" evidence="5">
    <location>
        <begin position="116"/>
        <end position="254"/>
    </location>
</feature>
<reference evidence="7 8" key="1">
    <citation type="journal article" date="2014" name="Genome Announc.">
        <title>Draft genome sequences of eight enterohepatic helicobacter species isolated from both laboratory and wild rodents.</title>
        <authorList>
            <person name="Sheh A."/>
            <person name="Shen Z."/>
            <person name="Fox J.G."/>
        </authorList>
    </citation>
    <scope>NUCLEOTIDE SEQUENCE [LARGE SCALE GENOMIC DNA]</scope>
    <source>
        <strain evidence="7 8">MIT 97-6194</strain>
    </source>
</reference>
<keyword evidence="2" id="KW-0479">Metal-binding</keyword>
<dbReference type="PANTHER" id="PTHR10359:SF19">
    <property type="entry name" value="DNA REPAIR GLYCOSYLASE MJ1434-RELATED"/>
    <property type="match status" value="1"/>
</dbReference>
<keyword evidence="7" id="KW-0378">Hydrolase</keyword>
<dbReference type="InterPro" id="IPR023170">
    <property type="entry name" value="HhH_base_excis_C"/>
</dbReference>
<accession>A0A347VRA3</accession>
<name>A0A347VRA3_9HELI</name>
<keyword evidence="4" id="KW-0411">Iron-sulfur</keyword>
<dbReference type="AlphaFoldDB" id="A0A347VRA3"/>
<keyword evidence="1" id="KW-0004">4Fe-4S</keyword>
<gene>
    <name evidence="6" type="ORF">DCO61_01335</name>
    <name evidence="7" type="ORF">LS64_011680</name>
</gene>
<reference evidence="7" key="3">
    <citation type="submission" date="2018-04" db="EMBL/GenBank/DDBJ databases">
        <authorList>
            <person name="Sheh A."/>
            <person name="Shen Z."/>
            <person name="Mannion A.J."/>
            <person name="Fox J.G."/>
        </authorList>
    </citation>
    <scope>NUCLEOTIDE SEQUENCE</scope>
    <source>
        <strain evidence="7">MIT 97-6194</strain>
    </source>
</reference>
<evidence type="ECO:0000313" key="8">
    <source>
        <dbReference type="Proteomes" id="UP000029714"/>
    </source>
</evidence>
<keyword evidence="7" id="KW-0255">Endonuclease</keyword>
<evidence type="ECO:0000256" key="4">
    <source>
        <dbReference type="ARBA" id="ARBA00023014"/>
    </source>
</evidence>
<keyword evidence="8" id="KW-1185">Reference proteome</keyword>
<dbReference type="InterPro" id="IPR003265">
    <property type="entry name" value="HhH-GPD_domain"/>
</dbReference>
<dbReference type="CDD" id="cd00056">
    <property type="entry name" value="ENDO3c"/>
    <property type="match status" value="1"/>
</dbReference>
<dbReference type="Proteomes" id="UP000029714">
    <property type="component" value="Unassembled WGS sequence"/>
</dbReference>
<evidence type="ECO:0000256" key="3">
    <source>
        <dbReference type="ARBA" id="ARBA00023004"/>
    </source>
</evidence>
<dbReference type="Pfam" id="PF00730">
    <property type="entry name" value="HhH-GPD"/>
    <property type="match status" value="1"/>
</dbReference>
<organism evidence="7 8">
    <name type="scientific">Helicobacter saguini</name>
    <dbReference type="NCBI Taxonomy" id="1548018"/>
    <lineage>
        <taxon>Bacteria</taxon>
        <taxon>Pseudomonadati</taxon>
        <taxon>Campylobacterota</taxon>
        <taxon>Epsilonproteobacteria</taxon>
        <taxon>Campylobacterales</taxon>
        <taxon>Helicobacteraceae</taxon>
        <taxon>Helicobacter</taxon>
    </lineage>
</organism>
<reference evidence="7 8" key="2">
    <citation type="journal article" date="2016" name="Infect. Immun.">
        <title>Helicobacter saguini, a Novel Helicobacter Isolated from Cotton-Top Tamarins with Ulcerative Colitis, Has Proinflammatory Properties and Induces Typhlocolitis and Dysplasia in Gnotobiotic IL-10-/- Mice.</title>
        <authorList>
            <person name="Shen Z."/>
            <person name="Mannion A."/>
            <person name="Whary M.T."/>
            <person name="Muthupalani S."/>
            <person name="Sheh A."/>
            <person name="Feng Y."/>
            <person name="Gong G."/>
            <person name="Vandamme P."/>
            <person name="Holcombe H.R."/>
            <person name="Paster B.J."/>
            <person name="Fox J.G."/>
        </authorList>
    </citation>
    <scope>NUCLEOTIDE SEQUENCE [LARGE SCALE GENOMIC DNA]</scope>
    <source>
        <strain evidence="7 8">MIT 97-6194</strain>
    </source>
</reference>
<protein>
    <submittedName>
        <fullName evidence="7">Endonuclease III</fullName>
    </submittedName>
</protein>
<proteinExistence type="predicted"/>
<keyword evidence="7" id="KW-0540">Nuclease</keyword>
<dbReference type="PANTHER" id="PTHR10359">
    <property type="entry name" value="A/G-SPECIFIC ADENINE GLYCOSYLASE/ENDONUCLEASE III"/>
    <property type="match status" value="1"/>
</dbReference>